<protein>
    <submittedName>
        <fullName evidence="1">Uncharacterized protein</fullName>
    </submittedName>
</protein>
<geneLocation type="plasmid" evidence="1 2">
    <name>pVP-16-VB00198-1</name>
</geneLocation>
<organism evidence="1 2">
    <name type="scientific">Vibrio parahaemolyticus</name>
    <dbReference type="NCBI Taxonomy" id="670"/>
    <lineage>
        <taxon>Bacteria</taxon>
        <taxon>Pseudomonadati</taxon>
        <taxon>Pseudomonadota</taxon>
        <taxon>Gammaproteobacteria</taxon>
        <taxon>Vibrionales</taxon>
        <taxon>Vibrionaceae</taxon>
        <taxon>Vibrio</taxon>
    </lineage>
</organism>
<reference evidence="1" key="1">
    <citation type="submission" date="2022-05" db="EMBL/GenBank/DDBJ databases">
        <title>Megaplasmid of Vibrio parahaemolyticus.</title>
        <authorList>
            <person name="Strauch E."/>
            <person name="Borowiak M."/>
        </authorList>
    </citation>
    <scope>NUCLEOTIDE SEQUENCE</scope>
    <source>
        <strain evidence="1">16-VB00198</strain>
        <plasmid evidence="1">pVP-16-VB00198-1</plasmid>
    </source>
</reference>
<dbReference type="AlphaFoldDB" id="A0A8H9N8R5"/>
<dbReference type="EMBL" id="CP097357">
    <property type="protein sequence ID" value="UYV29728.1"/>
    <property type="molecule type" value="Genomic_DNA"/>
</dbReference>
<name>A0A8H9N8R5_VIBPH</name>
<accession>A0A8H9N8R5</accession>
<dbReference type="Proteomes" id="UP001163036">
    <property type="component" value="Plasmid pVP-16-VB00198-1"/>
</dbReference>
<sequence>MKRIKPFTLIVISITFVAYLMFCAESVRFSQDIGASYYWWLVALGIGSIFLISKIRKRLGYEYEFNELVLSLTIGLFMPIALPFTFSFLDLSVSQVKHQNLGHIVSGLIFIGISSLGFIGSKDANNAH</sequence>
<evidence type="ECO:0000313" key="2">
    <source>
        <dbReference type="Proteomes" id="UP001163036"/>
    </source>
</evidence>
<proteinExistence type="predicted"/>
<evidence type="ECO:0000313" key="1">
    <source>
        <dbReference type="EMBL" id="UYV29728.1"/>
    </source>
</evidence>
<gene>
    <name evidence="1" type="ORF">M5598_27500</name>
</gene>
<dbReference type="RefSeq" id="WP_053313348.1">
    <property type="nucleotide sequence ID" value="NZ_CP062152.1"/>
</dbReference>
<keyword evidence="1" id="KW-0614">Plasmid</keyword>